<dbReference type="AlphaFoldDB" id="A0AAV7N5N7"/>
<reference evidence="1" key="1">
    <citation type="journal article" date="2022" name="bioRxiv">
        <title>Sequencing and chromosome-scale assembly of the giantPleurodeles waltlgenome.</title>
        <authorList>
            <person name="Brown T."/>
            <person name="Elewa A."/>
            <person name="Iarovenko S."/>
            <person name="Subramanian E."/>
            <person name="Araus A.J."/>
            <person name="Petzold A."/>
            <person name="Susuki M."/>
            <person name="Suzuki K.-i.T."/>
            <person name="Hayashi T."/>
            <person name="Toyoda A."/>
            <person name="Oliveira C."/>
            <person name="Osipova E."/>
            <person name="Leigh N.D."/>
            <person name="Simon A."/>
            <person name="Yun M.H."/>
        </authorList>
    </citation>
    <scope>NUCLEOTIDE SEQUENCE</scope>
    <source>
        <strain evidence="1">20211129_DDA</strain>
        <tissue evidence="1">Liver</tissue>
    </source>
</reference>
<dbReference type="Proteomes" id="UP001066276">
    <property type="component" value="Chromosome 9"/>
</dbReference>
<accession>A0AAV7N5N7</accession>
<sequence>MIVTAKVYRLEISSTEMELSSPPAPPPAVGNLVGLKEQAAQESAAVQENLAKALRLARSPTAGIKIEALLTTILGEIQELKQNHNSWTHSLSSKMEEIKKKPDSYSAKLEEVRRRVSALEGTQGELKSANVS</sequence>
<gene>
    <name evidence="1" type="ORF">NDU88_007981</name>
</gene>
<dbReference type="EMBL" id="JANPWB010000013">
    <property type="protein sequence ID" value="KAJ1110632.1"/>
    <property type="molecule type" value="Genomic_DNA"/>
</dbReference>
<comment type="caution">
    <text evidence="1">The sequence shown here is derived from an EMBL/GenBank/DDBJ whole genome shotgun (WGS) entry which is preliminary data.</text>
</comment>
<protein>
    <submittedName>
        <fullName evidence="1">Uncharacterized protein</fullName>
    </submittedName>
</protein>
<evidence type="ECO:0000313" key="1">
    <source>
        <dbReference type="EMBL" id="KAJ1110632.1"/>
    </source>
</evidence>
<evidence type="ECO:0000313" key="2">
    <source>
        <dbReference type="Proteomes" id="UP001066276"/>
    </source>
</evidence>
<keyword evidence="2" id="KW-1185">Reference proteome</keyword>
<proteinExistence type="predicted"/>
<organism evidence="1 2">
    <name type="scientific">Pleurodeles waltl</name>
    <name type="common">Iberian ribbed newt</name>
    <dbReference type="NCBI Taxonomy" id="8319"/>
    <lineage>
        <taxon>Eukaryota</taxon>
        <taxon>Metazoa</taxon>
        <taxon>Chordata</taxon>
        <taxon>Craniata</taxon>
        <taxon>Vertebrata</taxon>
        <taxon>Euteleostomi</taxon>
        <taxon>Amphibia</taxon>
        <taxon>Batrachia</taxon>
        <taxon>Caudata</taxon>
        <taxon>Salamandroidea</taxon>
        <taxon>Salamandridae</taxon>
        <taxon>Pleurodelinae</taxon>
        <taxon>Pleurodeles</taxon>
    </lineage>
</organism>
<name>A0AAV7N5N7_PLEWA</name>